<keyword evidence="3" id="KW-0964">Secreted</keyword>
<keyword evidence="4" id="KW-0732">Signal</keyword>
<dbReference type="FunFam" id="3.30.497.10:FF:000003">
    <property type="entry name" value="Serpin family F member 1"/>
    <property type="match status" value="1"/>
</dbReference>
<dbReference type="GO" id="GO:0005615">
    <property type="term" value="C:extracellular space"/>
    <property type="evidence" value="ECO:0007669"/>
    <property type="project" value="InterPro"/>
</dbReference>
<dbReference type="InterPro" id="IPR023795">
    <property type="entry name" value="Serpin_CS"/>
</dbReference>
<evidence type="ECO:0000256" key="4">
    <source>
        <dbReference type="ARBA" id="ARBA00022729"/>
    </source>
</evidence>
<dbReference type="InterPro" id="IPR042178">
    <property type="entry name" value="Serpin_sf_1"/>
</dbReference>
<evidence type="ECO:0000256" key="2">
    <source>
        <dbReference type="ARBA" id="ARBA00009500"/>
    </source>
</evidence>
<dbReference type="OrthoDB" id="9995163at2759"/>
<dbReference type="GO" id="GO:0050769">
    <property type="term" value="P:positive regulation of neurogenesis"/>
    <property type="evidence" value="ECO:0007669"/>
    <property type="project" value="InterPro"/>
</dbReference>
<protein>
    <recommendedName>
        <fullName evidence="8">Serpin domain-containing protein</fullName>
    </recommendedName>
</protein>
<evidence type="ECO:0000313" key="9">
    <source>
        <dbReference type="EMBL" id="TRZ24276.1"/>
    </source>
</evidence>
<dbReference type="Gene3D" id="2.30.39.10">
    <property type="entry name" value="Alpha-1-antitrypsin, domain 1"/>
    <property type="match status" value="1"/>
</dbReference>
<dbReference type="CDD" id="cd02052">
    <property type="entry name" value="serpinF1_PEDF"/>
    <property type="match status" value="1"/>
</dbReference>
<organism evidence="9 10">
    <name type="scientific">Zosterops borbonicus</name>
    <dbReference type="NCBI Taxonomy" id="364589"/>
    <lineage>
        <taxon>Eukaryota</taxon>
        <taxon>Metazoa</taxon>
        <taxon>Chordata</taxon>
        <taxon>Craniata</taxon>
        <taxon>Vertebrata</taxon>
        <taxon>Euteleostomi</taxon>
        <taxon>Archelosauria</taxon>
        <taxon>Archosauria</taxon>
        <taxon>Dinosauria</taxon>
        <taxon>Saurischia</taxon>
        <taxon>Theropoda</taxon>
        <taxon>Coelurosauria</taxon>
        <taxon>Aves</taxon>
        <taxon>Neognathae</taxon>
        <taxon>Neoaves</taxon>
        <taxon>Telluraves</taxon>
        <taxon>Australaves</taxon>
        <taxon>Passeriformes</taxon>
        <taxon>Sylvioidea</taxon>
        <taxon>Zosteropidae</taxon>
        <taxon>Zosterops</taxon>
    </lineage>
</organism>
<reference evidence="9" key="1">
    <citation type="submission" date="2019-04" db="EMBL/GenBank/DDBJ databases">
        <title>Genome assembly of Zosterops borbonicus 15179.</title>
        <authorList>
            <person name="Leroy T."/>
            <person name="Anselmetti Y."/>
            <person name="Tilak M.-K."/>
            <person name="Nabholz B."/>
        </authorList>
    </citation>
    <scope>NUCLEOTIDE SEQUENCE</scope>
    <source>
        <strain evidence="9">HGM_15179</strain>
        <tissue evidence="9">Muscle</tissue>
    </source>
</reference>
<evidence type="ECO:0000256" key="1">
    <source>
        <dbReference type="ARBA" id="ARBA00004613"/>
    </source>
</evidence>
<comment type="subcellular location">
    <subcellularLocation>
        <location evidence="1">Secreted</location>
    </subcellularLocation>
</comment>
<evidence type="ECO:0000259" key="8">
    <source>
        <dbReference type="SMART" id="SM00093"/>
    </source>
</evidence>
<dbReference type="InterPro" id="IPR036186">
    <property type="entry name" value="Serpin_sf"/>
</dbReference>
<evidence type="ECO:0000256" key="3">
    <source>
        <dbReference type="ARBA" id="ARBA00022525"/>
    </source>
</evidence>
<evidence type="ECO:0000256" key="5">
    <source>
        <dbReference type="ARBA" id="ARBA00023180"/>
    </source>
</evidence>
<dbReference type="GO" id="GO:0004867">
    <property type="term" value="F:serine-type endopeptidase inhibitor activity"/>
    <property type="evidence" value="ECO:0007669"/>
    <property type="project" value="InterPro"/>
</dbReference>
<name>A0A8K1GS49_9PASS</name>
<evidence type="ECO:0000313" key="10">
    <source>
        <dbReference type="Proteomes" id="UP000796761"/>
    </source>
</evidence>
<feature type="domain" description="Serpin" evidence="8">
    <location>
        <begin position="172"/>
        <end position="524"/>
    </location>
</feature>
<dbReference type="PROSITE" id="PS00284">
    <property type="entry name" value="SERPIN"/>
    <property type="match status" value="1"/>
</dbReference>
<dbReference type="AlphaFoldDB" id="A0A8K1GS49"/>
<dbReference type="InterPro" id="IPR000215">
    <property type="entry name" value="Serpin_fam"/>
</dbReference>
<gene>
    <name evidence="9" type="ORF">HGM15179_002724</name>
</gene>
<sequence>MGAEHFKRALGSCNLKPAEGWAGGSSKKQMWLHQTRTVLDSHPLGALTAAAERSPRHTHTMCLPNFEVTGASLAEYFQLEKETWLRSGVFHNWKDKQQHLSLQLLSQPGPSMQIPLVLLFLGLLSVPSRTQNSANDQNSATADGAHAGEEEEDPFYKSPVNKLAAAVSNFGYDLYRQQSSRTATANVLLSPFSLATALSGLSLGAGERTENVISRALFYDLLNKAEVHDTYKDLLSSVTGPEKSMKSASRIILEKRLRAKPGFPSQLEKSYKMRLRALSGNTQLDLQEINNWVRQQTKGRIMRFMKDMPTDVSILLAGAAFFKGTWKTKFDTKKTALKDFHLDEDRTVKVPMMSDPKAILRYGFDSELNCKIAQLPLTEGISAMFFLPTKVTQNMTLIEESLTSEFVHDVDKELKTVHAVLSLPKLKLNHEEALDSTLKETRLQSLFTSPDFSKISAKPLRLSHVQHKAMLELSEDGQGSTPNPGANAARLTFPIEYHVDRPFLLVLRDDTTGTLLFIGKILDPRGV</sequence>
<dbReference type="InterPro" id="IPR042185">
    <property type="entry name" value="Serpin_sf_2"/>
</dbReference>
<dbReference type="PANTHER" id="PTHR11461">
    <property type="entry name" value="SERINE PROTEASE INHIBITOR, SERPIN"/>
    <property type="match status" value="1"/>
</dbReference>
<evidence type="ECO:0000256" key="7">
    <source>
        <dbReference type="SAM" id="MobiDB-lite"/>
    </source>
</evidence>
<dbReference type="EMBL" id="SWJQ01000049">
    <property type="protein sequence ID" value="TRZ24276.1"/>
    <property type="molecule type" value="Genomic_DNA"/>
</dbReference>
<evidence type="ECO:0000256" key="6">
    <source>
        <dbReference type="RuleBase" id="RU000411"/>
    </source>
</evidence>
<dbReference type="Gene3D" id="3.30.497.10">
    <property type="entry name" value="Antithrombin, subunit I, domain 2"/>
    <property type="match status" value="1"/>
</dbReference>
<proteinExistence type="inferred from homology"/>
<dbReference type="InterPro" id="IPR023796">
    <property type="entry name" value="Serpin_dom"/>
</dbReference>
<comment type="caution">
    <text evidence="9">The sequence shown here is derived from an EMBL/GenBank/DDBJ whole genome shotgun (WGS) entry which is preliminary data.</text>
</comment>
<dbReference type="GO" id="GO:0016525">
    <property type="term" value="P:negative regulation of angiogenesis"/>
    <property type="evidence" value="ECO:0007669"/>
    <property type="project" value="InterPro"/>
</dbReference>
<dbReference type="SUPFAM" id="SSF56574">
    <property type="entry name" value="Serpins"/>
    <property type="match status" value="1"/>
</dbReference>
<feature type="region of interest" description="Disordered" evidence="7">
    <location>
        <begin position="131"/>
        <end position="154"/>
    </location>
</feature>
<keyword evidence="10" id="KW-1185">Reference proteome</keyword>
<accession>A0A8K1GS49</accession>
<dbReference type="PANTHER" id="PTHR11461:SF84">
    <property type="entry name" value="PIGMENT EPITHELIUM-DERIVED FACTOR"/>
    <property type="match status" value="1"/>
</dbReference>
<dbReference type="Proteomes" id="UP000796761">
    <property type="component" value="Unassembled WGS sequence"/>
</dbReference>
<comment type="similarity">
    <text evidence="2 6">Belongs to the serpin family.</text>
</comment>
<dbReference type="Pfam" id="PF00079">
    <property type="entry name" value="Serpin"/>
    <property type="match status" value="1"/>
</dbReference>
<dbReference type="SMART" id="SM00093">
    <property type="entry name" value="SERPIN"/>
    <property type="match status" value="1"/>
</dbReference>
<keyword evidence="5" id="KW-0325">Glycoprotein</keyword>
<dbReference type="InterPro" id="IPR033832">
    <property type="entry name" value="PEDF_serpin_dom"/>
</dbReference>